<evidence type="ECO:0000256" key="1">
    <source>
        <dbReference type="SAM" id="MobiDB-lite"/>
    </source>
</evidence>
<accession>A0A0E9XSN6</accession>
<organism evidence="2">
    <name type="scientific">Anguilla anguilla</name>
    <name type="common">European freshwater eel</name>
    <name type="synonym">Muraena anguilla</name>
    <dbReference type="NCBI Taxonomy" id="7936"/>
    <lineage>
        <taxon>Eukaryota</taxon>
        <taxon>Metazoa</taxon>
        <taxon>Chordata</taxon>
        <taxon>Craniata</taxon>
        <taxon>Vertebrata</taxon>
        <taxon>Euteleostomi</taxon>
        <taxon>Actinopterygii</taxon>
        <taxon>Neopterygii</taxon>
        <taxon>Teleostei</taxon>
        <taxon>Anguilliformes</taxon>
        <taxon>Anguillidae</taxon>
        <taxon>Anguilla</taxon>
    </lineage>
</organism>
<dbReference type="EMBL" id="GBXM01003722">
    <property type="protein sequence ID" value="JAI04856.1"/>
    <property type="molecule type" value="Transcribed_RNA"/>
</dbReference>
<reference evidence="2" key="2">
    <citation type="journal article" date="2015" name="Fish Shellfish Immunol.">
        <title>Early steps in the European eel (Anguilla anguilla)-Vibrio vulnificus interaction in the gills: Role of the RtxA13 toxin.</title>
        <authorList>
            <person name="Callol A."/>
            <person name="Pajuelo D."/>
            <person name="Ebbesson L."/>
            <person name="Teles M."/>
            <person name="MacKenzie S."/>
            <person name="Amaro C."/>
        </authorList>
    </citation>
    <scope>NUCLEOTIDE SEQUENCE</scope>
</reference>
<feature type="compositionally biased region" description="Polar residues" evidence="1">
    <location>
        <begin position="61"/>
        <end position="75"/>
    </location>
</feature>
<evidence type="ECO:0000313" key="2">
    <source>
        <dbReference type="EMBL" id="JAI04856.1"/>
    </source>
</evidence>
<proteinExistence type="predicted"/>
<dbReference type="AlphaFoldDB" id="A0A0E9XSN6"/>
<feature type="region of interest" description="Disordered" evidence="1">
    <location>
        <begin position="1"/>
        <end position="75"/>
    </location>
</feature>
<protein>
    <submittedName>
        <fullName evidence="2">Uncharacterized protein</fullName>
    </submittedName>
</protein>
<name>A0A0E9XSN6_ANGAN</name>
<feature type="compositionally biased region" description="Low complexity" evidence="1">
    <location>
        <begin position="32"/>
        <end position="45"/>
    </location>
</feature>
<sequence length="98" mass="11610">MARSRTTRRGIQYRRDRRRDRRHQRHHGPSLQPNQNQQYGYRQGGHFLRGQQQDLQRETVSRASGTPESSRVFSINETISIGRTFRIGETNDTSRTNR</sequence>
<reference evidence="2" key="1">
    <citation type="submission" date="2014-11" db="EMBL/GenBank/DDBJ databases">
        <authorList>
            <person name="Amaro Gonzalez C."/>
        </authorList>
    </citation>
    <scope>NUCLEOTIDE SEQUENCE</scope>
</reference>
<feature type="compositionally biased region" description="Basic residues" evidence="1">
    <location>
        <begin position="1"/>
        <end position="28"/>
    </location>
</feature>